<evidence type="ECO:0000256" key="3">
    <source>
        <dbReference type="ARBA" id="ARBA00022490"/>
    </source>
</evidence>
<dbReference type="InterPro" id="IPR025304">
    <property type="entry name" value="ALIX_V_dom"/>
</dbReference>
<evidence type="ECO:0000256" key="6">
    <source>
        <dbReference type="SAM" id="MobiDB-lite"/>
    </source>
</evidence>
<dbReference type="SMART" id="SM01041">
    <property type="entry name" value="BRO1"/>
    <property type="match status" value="1"/>
</dbReference>
<evidence type="ECO:0000256" key="5">
    <source>
        <dbReference type="SAM" id="Coils"/>
    </source>
</evidence>
<evidence type="ECO:0000259" key="7">
    <source>
        <dbReference type="PROSITE" id="PS51180"/>
    </source>
</evidence>
<keyword evidence="4" id="KW-0967">Endosome</keyword>
<dbReference type="AlphaFoldDB" id="A0A830HSA3"/>
<dbReference type="Gene3D" id="1.25.40.280">
    <property type="entry name" value="alix/aip1 like domains"/>
    <property type="match status" value="1"/>
</dbReference>
<dbReference type="OrthoDB" id="64867at2759"/>
<feature type="region of interest" description="Disordered" evidence="6">
    <location>
        <begin position="599"/>
        <end position="636"/>
    </location>
</feature>
<comment type="caution">
    <text evidence="8">The sequence shown here is derived from an EMBL/GenBank/DDBJ whole genome shotgun (WGS) entry which is preliminary data.</text>
</comment>
<dbReference type="EMBL" id="BNJQ01000021">
    <property type="protein sequence ID" value="GHP08630.1"/>
    <property type="molecule type" value="Genomic_DNA"/>
</dbReference>
<dbReference type="PROSITE" id="PS51180">
    <property type="entry name" value="BRO1"/>
    <property type="match status" value="1"/>
</dbReference>
<comment type="subcellular location">
    <subcellularLocation>
        <location evidence="2">Cytoplasm</location>
    </subcellularLocation>
    <subcellularLocation>
        <location evidence="1">Endosome</location>
    </subcellularLocation>
</comment>
<accession>A0A830HSA3</accession>
<dbReference type="InterPro" id="IPR004328">
    <property type="entry name" value="BRO1_dom"/>
</dbReference>
<keyword evidence="3" id="KW-0963">Cytoplasm</keyword>
<dbReference type="Gene3D" id="1.20.140.50">
    <property type="entry name" value="alix/aip1 like domains"/>
    <property type="match status" value="1"/>
</dbReference>
<dbReference type="PANTHER" id="PTHR23030:SF30">
    <property type="entry name" value="TYROSINE-PROTEIN PHOSPHATASE NON-RECEPTOR TYPE 23"/>
    <property type="match status" value="1"/>
</dbReference>
<evidence type="ECO:0000256" key="2">
    <source>
        <dbReference type="ARBA" id="ARBA00004496"/>
    </source>
</evidence>
<feature type="coiled-coil region" evidence="5">
    <location>
        <begin position="834"/>
        <end position="864"/>
    </location>
</feature>
<name>A0A830HSA3_9CHLO</name>
<keyword evidence="5" id="KW-0175">Coiled coil</keyword>
<feature type="region of interest" description="Disordered" evidence="6">
    <location>
        <begin position="872"/>
        <end position="949"/>
    </location>
</feature>
<dbReference type="PANTHER" id="PTHR23030">
    <property type="entry name" value="PCD6 INTERACTING PROTEIN-RELATED"/>
    <property type="match status" value="1"/>
</dbReference>
<feature type="compositionally biased region" description="Pro residues" evidence="6">
    <location>
        <begin position="879"/>
        <end position="940"/>
    </location>
</feature>
<reference evidence="8" key="1">
    <citation type="submission" date="2020-10" db="EMBL/GenBank/DDBJ databases">
        <title>Unveiling of a novel bifunctional photoreceptor, Dualchrome1, isolated from a cosmopolitan green alga.</title>
        <authorList>
            <person name="Suzuki S."/>
            <person name="Kawachi M."/>
        </authorList>
    </citation>
    <scope>NUCLEOTIDE SEQUENCE</scope>
    <source>
        <strain evidence="8">NIES 2893</strain>
    </source>
</reference>
<evidence type="ECO:0000256" key="1">
    <source>
        <dbReference type="ARBA" id="ARBA00004177"/>
    </source>
</evidence>
<dbReference type="Gene3D" id="1.20.120.560">
    <property type="entry name" value="alix/aip1 in complex with the ypdl late domain"/>
    <property type="match status" value="1"/>
</dbReference>
<dbReference type="InterPro" id="IPR038499">
    <property type="entry name" value="BRO1_sf"/>
</dbReference>
<proteinExistence type="predicted"/>
<dbReference type="Pfam" id="PF03097">
    <property type="entry name" value="BRO1"/>
    <property type="match status" value="1"/>
</dbReference>
<protein>
    <recommendedName>
        <fullName evidence="7">BRO1 domain-containing protein</fullName>
    </recommendedName>
</protein>
<evidence type="ECO:0000313" key="9">
    <source>
        <dbReference type="Proteomes" id="UP000660262"/>
    </source>
</evidence>
<feature type="domain" description="BRO1" evidence="7">
    <location>
        <begin position="15"/>
        <end position="459"/>
    </location>
</feature>
<gene>
    <name evidence="8" type="ORF">PPROV_000736700</name>
</gene>
<evidence type="ECO:0000256" key="4">
    <source>
        <dbReference type="ARBA" id="ARBA00022753"/>
    </source>
</evidence>
<dbReference type="GO" id="GO:0005768">
    <property type="term" value="C:endosome"/>
    <property type="evidence" value="ECO:0007669"/>
    <property type="project" value="UniProtKB-SubCell"/>
</dbReference>
<evidence type="ECO:0000313" key="8">
    <source>
        <dbReference type="EMBL" id="GHP08630.1"/>
    </source>
</evidence>
<keyword evidence="9" id="KW-1185">Reference proteome</keyword>
<organism evidence="8 9">
    <name type="scientific">Pycnococcus provasolii</name>
    <dbReference type="NCBI Taxonomy" id="41880"/>
    <lineage>
        <taxon>Eukaryota</taxon>
        <taxon>Viridiplantae</taxon>
        <taxon>Chlorophyta</taxon>
        <taxon>Pseudoscourfieldiophyceae</taxon>
        <taxon>Pseudoscourfieldiales</taxon>
        <taxon>Pycnococcaceae</taxon>
        <taxon>Pycnococcus</taxon>
    </lineage>
</organism>
<sequence>MSSSSVVDMGLRTSPGLLIGVHAKRAESLSLMEPLSSYLVSVYGEAEASTCVDDISSISAMRSAMLDDSPAPQIRLERACKYFRALAVLETRITVSVETEHTNRLNFRWHDAFKQSQKSNLTGRASTAPSGGVSVPHEKASVLFNIAALQSQLAISAPRVATVDGLKRAAASFQEAAGLFAMLKEGSTLKAPTFSGVDVSSECAAMLEKLMLAQAQECFYEKVVGSSGVASDAAPPAINPKIVARVAMQVSTYYSDAHKLITTSAKLSAHFDKAWVMHIQAKATMFAAYAERAAAVAAKDEESGDGIGEELSRLKAALDMCADVKRFLGFVPESHAASGAADGGAGHTGMHACNRELEASLRTTYAKSSRENDTVYLARVPAHDTLPAISPANMVNPTPHEALYNKYLKAVEEAKELFTRLVTDAGAKSLSRYTELVDSLIREEVDKLSSASEAAKTQLQAWRMPDLLLLVDGFQGSKDAMGMVTDAAANAAMQTLAPALQDEMMRVVSLQPAAALTELAEQLESLRTVCQRELVDTTRTLDEEAKEDAHYRSVYGERWNRTASDALTTAIRAQVADYETRLAQAANSDQALNRRMNSELGRDGGAASQQQPPPPADLLSGAVESIASPPPQPSGRLVPLCQPATAYHMLHKLRPSLIHASSTSSVMDASAEAMGVQSIPDRLIALLMKLDELARLRVPLEDSLRAQKNRDNILPRLMAGEMGEGTDVDAMFAEELKKYDPLKGKVQASIDEQHRLLAEAAKLVSDFEEAYEVKQWQVNAVPRASADLTNAVQLFREVQGSFGEGIRFYASLQEAAGSLRGQADSFAEARRLQKEELVRRLEEEEAGQKEAQRLQRELERAEAARALEGLSLQQQQPQAYPPPPQAQQPYGAPPQYPQAYPPPQYGAPPPPPPPTYGAPPPPAYGAPPPPPPQYASPPPQQEFKNPAAR</sequence>
<dbReference type="Pfam" id="PF13949">
    <property type="entry name" value="ALIX_LYPXL_bnd"/>
    <property type="match status" value="1"/>
</dbReference>
<dbReference type="GO" id="GO:0043328">
    <property type="term" value="P:protein transport to vacuole involved in ubiquitin-dependent protein catabolic process via the multivesicular body sorting pathway"/>
    <property type="evidence" value="ECO:0007669"/>
    <property type="project" value="TreeGrafter"/>
</dbReference>
<dbReference type="Proteomes" id="UP000660262">
    <property type="component" value="Unassembled WGS sequence"/>
</dbReference>